<organism evidence="2 3">
    <name type="scientific">Aegilops tauschii subsp. strangulata</name>
    <name type="common">Goatgrass</name>
    <dbReference type="NCBI Taxonomy" id="200361"/>
    <lineage>
        <taxon>Eukaryota</taxon>
        <taxon>Viridiplantae</taxon>
        <taxon>Streptophyta</taxon>
        <taxon>Embryophyta</taxon>
        <taxon>Tracheophyta</taxon>
        <taxon>Spermatophyta</taxon>
        <taxon>Magnoliopsida</taxon>
        <taxon>Liliopsida</taxon>
        <taxon>Poales</taxon>
        <taxon>Poaceae</taxon>
        <taxon>BOP clade</taxon>
        <taxon>Pooideae</taxon>
        <taxon>Triticodae</taxon>
        <taxon>Triticeae</taxon>
        <taxon>Triticinae</taxon>
        <taxon>Aegilops</taxon>
    </lineage>
</organism>
<sequence>PTPDQVFDMVLTMCLMHSEILFPSCALMFGTYVPIYCVQLRSKAICGCLIAPVVNALLRIFLASAITVQDERGVGPRSD</sequence>
<reference evidence="2" key="3">
    <citation type="journal article" date="2017" name="Nature">
        <title>Genome sequence of the progenitor of the wheat D genome Aegilops tauschii.</title>
        <authorList>
            <person name="Luo M.C."/>
            <person name="Gu Y.Q."/>
            <person name="Puiu D."/>
            <person name="Wang H."/>
            <person name="Twardziok S.O."/>
            <person name="Deal K.R."/>
            <person name="Huo N."/>
            <person name="Zhu T."/>
            <person name="Wang L."/>
            <person name="Wang Y."/>
            <person name="McGuire P.E."/>
            <person name="Liu S."/>
            <person name="Long H."/>
            <person name="Ramasamy R.K."/>
            <person name="Rodriguez J.C."/>
            <person name="Van S.L."/>
            <person name="Yuan L."/>
            <person name="Wang Z."/>
            <person name="Xia Z."/>
            <person name="Xiao L."/>
            <person name="Anderson O.D."/>
            <person name="Ouyang S."/>
            <person name="Liang Y."/>
            <person name="Zimin A.V."/>
            <person name="Pertea G."/>
            <person name="Qi P."/>
            <person name="Bennetzen J.L."/>
            <person name="Dai X."/>
            <person name="Dawson M.W."/>
            <person name="Muller H.G."/>
            <person name="Kugler K."/>
            <person name="Rivarola-Duarte L."/>
            <person name="Spannagl M."/>
            <person name="Mayer K.F.X."/>
            <person name="Lu F.H."/>
            <person name="Bevan M.W."/>
            <person name="Leroy P."/>
            <person name="Li P."/>
            <person name="You F.M."/>
            <person name="Sun Q."/>
            <person name="Liu Z."/>
            <person name="Lyons E."/>
            <person name="Wicker T."/>
            <person name="Salzberg S.L."/>
            <person name="Devos K.M."/>
            <person name="Dvorak J."/>
        </authorList>
    </citation>
    <scope>NUCLEOTIDE SEQUENCE [LARGE SCALE GENOMIC DNA]</scope>
    <source>
        <strain evidence="2">cv. AL8/78</strain>
    </source>
</reference>
<dbReference type="Proteomes" id="UP000015105">
    <property type="component" value="Chromosome 2D"/>
</dbReference>
<reference evidence="2" key="4">
    <citation type="submission" date="2019-03" db="UniProtKB">
        <authorList>
            <consortium name="EnsemblPlants"/>
        </authorList>
    </citation>
    <scope>IDENTIFICATION</scope>
</reference>
<reference evidence="3" key="2">
    <citation type="journal article" date="2017" name="Nat. Plants">
        <title>The Aegilops tauschii genome reveals multiple impacts of transposons.</title>
        <authorList>
            <person name="Zhao G."/>
            <person name="Zou C."/>
            <person name="Li K."/>
            <person name="Wang K."/>
            <person name="Li T."/>
            <person name="Gao L."/>
            <person name="Zhang X."/>
            <person name="Wang H."/>
            <person name="Yang Z."/>
            <person name="Liu X."/>
            <person name="Jiang W."/>
            <person name="Mao L."/>
            <person name="Kong X."/>
            <person name="Jiao Y."/>
            <person name="Jia J."/>
        </authorList>
    </citation>
    <scope>NUCLEOTIDE SEQUENCE [LARGE SCALE GENOMIC DNA]</scope>
    <source>
        <strain evidence="3">cv. AL8/78</strain>
    </source>
</reference>
<name>A0A453AIK5_AEGTS</name>
<keyword evidence="1" id="KW-1133">Transmembrane helix</keyword>
<keyword evidence="3" id="KW-1185">Reference proteome</keyword>
<evidence type="ECO:0000313" key="3">
    <source>
        <dbReference type="Proteomes" id="UP000015105"/>
    </source>
</evidence>
<accession>A0A453AIK5</accession>
<keyword evidence="1" id="KW-0812">Transmembrane</keyword>
<dbReference type="EnsemblPlants" id="AET2Gv20146800.14">
    <property type="protein sequence ID" value="AET2Gv20146800.14"/>
    <property type="gene ID" value="AET2Gv20146800"/>
</dbReference>
<feature type="transmembrane region" description="Helical" evidence="1">
    <location>
        <begin position="45"/>
        <end position="68"/>
    </location>
</feature>
<dbReference type="Gramene" id="AET2Gv20146800.14">
    <property type="protein sequence ID" value="AET2Gv20146800.14"/>
    <property type="gene ID" value="AET2Gv20146800"/>
</dbReference>
<protein>
    <submittedName>
        <fullName evidence="2">Uncharacterized protein</fullName>
    </submittedName>
</protein>
<keyword evidence="1" id="KW-0472">Membrane</keyword>
<evidence type="ECO:0000313" key="2">
    <source>
        <dbReference type="EnsemblPlants" id="AET2Gv20146800.14"/>
    </source>
</evidence>
<reference evidence="2" key="5">
    <citation type="journal article" date="2021" name="G3 (Bethesda)">
        <title>Aegilops tauschii genome assembly Aet v5.0 features greater sequence contiguity and improved annotation.</title>
        <authorList>
            <person name="Wang L."/>
            <person name="Zhu T."/>
            <person name="Rodriguez J.C."/>
            <person name="Deal K.R."/>
            <person name="Dubcovsky J."/>
            <person name="McGuire P.E."/>
            <person name="Lux T."/>
            <person name="Spannagl M."/>
            <person name="Mayer K.F.X."/>
            <person name="Baldrich P."/>
            <person name="Meyers B.C."/>
            <person name="Huo N."/>
            <person name="Gu Y.Q."/>
            <person name="Zhou H."/>
            <person name="Devos K.M."/>
            <person name="Bennetzen J.L."/>
            <person name="Unver T."/>
            <person name="Budak H."/>
            <person name="Gulick P.J."/>
            <person name="Galiba G."/>
            <person name="Kalapos B."/>
            <person name="Nelson D.R."/>
            <person name="Li P."/>
            <person name="You F.M."/>
            <person name="Luo M.C."/>
            <person name="Dvorak J."/>
        </authorList>
    </citation>
    <scope>NUCLEOTIDE SEQUENCE [LARGE SCALE GENOMIC DNA]</scope>
    <source>
        <strain evidence="2">cv. AL8/78</strain>
    </source>
</reference>
<dbReference type="AlphaFoldDB" id="A0A453AIK5"/>
<evidence type="ECO:0000256" key="1">
    <source>
        <dbReference type="SAM" id="Phobius"/>
    </source>
</evidence>
<feature type="transmembrane region" description="Helical" evidence="1">
    <location>
        <begin position="20"/>
        <end position="38"/>
    </location>
</feature>
<reference evidence="3" key="1">
    <citation type="journal article" date="2014" name="Science">
        <title>Ancient hybridizations among the ancestral genomes of bread wheat.</title>
        <authorList>
            <consortium name="International Wheat Genome Sequencing Consortium,"/>
            <person name="Marcussen T."/>
            <person name="Sandve S.R."/>
            <person name="Heier L."/>
            <person name="Spannagl M."/>
            <person name="Pfeifer M."/>
            <person name="Jakobsen K.S."/>
            <person name="Wulff B.B."/>
            <person name="Steuernagel B."/>
            <person name="Mayer K.F."/>
            <person name="Olsen O.A."/>
        </authorList>
    </citation>
    <scope>NUCLEOTIDE SEQUENCE [LARGE SCALE GENOMIC DNA]</scope>
    <source>
        <strain evidence="3">cv. AL8/78</strain>
    </source>
</reference>
<proteinExistence type="predicted"/>